<evidence type="ECO:0000256" key="1">
    <source>
        <dbReference type="ARBA" id="ARBA00011947"/>
    </source>
</evidence>
<dbReference type="InterPro" id="IPR045097">
    <property type="entry name" value="Thymidate_synth/dCMP_Mease"/>
</dbReference>
<feature type="domain" description="Thymidylate synthase/dCMP hydroxymethylase" evidence="5">
    <location>
        <begin position="2"/>
        <end position="290"/>
    </location>
</feature>
<reference evidence="7" key="1">
    <citation type="submission" date="2017-09" db="EMBL/GenBank/DDBJ databases">
        <title>Depth-based differentiation of microbial function through sediment-hosted aquifers and enrichment of novel symbionts in the deep terrestrial subsurface.</title>
        <authorList>
            <person name="Probst A.J."/>
            <person name="Ladd B."/>
            <person name="Jarett J.K."/>
            <person name="Geller-Mcgrath D.E."/>
            <person name="Sieber C.M.K."/>
            <person name="Emerson J.B."/>
            <person name="Anantharaman K."/>
            <person name="Thomas B.C."/>
            <person name="Malmstrom R."/>
            <person name="Stieglmeier M."/>
            <person name="Klingl A."/>
            <person name="Woyke T."/>
            <person name="Ryan C.M."/>
            <person name="Banfield J.F."/>
        </authorList>
    </citation>
    <scope>NUCLEOTIDE SEQUENCE [LARGE SCALE GENOMIC DNA]</scope>
</reference>
<dbReference type="InterPro" id="IPR036926">
    <property type="entry name" value="Thymidate_synth/dCMP_Mease_sf"/>
</dbReference>
<dbReference type="Proteomes" id="UP000231183">
    <property type="component" value="Unassembled WGS sequence"/>
</dbReference>
<feature type="binding site" evidence="4">
    <location>
        <position position="289"/>
    </location>
    <ligand>
        <name>(6R)-5,10-methylene-5,6,7,8-tetrahydrofolate</name>
        <dbReference type="ChEBI" id="CHEBI:15636"/>
    </ligand>
</feature>
<evidence type="ECO:0000259" key="5">
    <source>
        <dbReference type="Pfam" id="PF00303"/>
    </source>
</evidence>
<dbReference type="PANTHER" id="PTHR11548:SF1">
    <property type="entry name" value="THYMIDYLATE SYNTHASE 1"/>
    <property type="match status" value="1"/>
</dbReference>
<feature type="binding site" description="in other chain" evidence="4">
    <location>
        <position position="202"/>
    </location>
    <ligand>
        <name>dUMP</name>
        <dbReference type="ChEBI" id="CHEBI:246422"/>
        <note>ligand shared between dimeric partners</note>
    </ligand>
</feature>
<feature type="active site" description="Nucleophile" evidence="4">
    <location>
        <position position="171"/>
    </location>
</feature>
<keyword evidence="2 4" id="KW-0489">Methyltransferase</keyword>
<dbReference type="GO" id="GO:0004799">
    <property type="term" value="F:thymidylate synthase activity"/>
    <property type="evidence" value="ECO:0007669"/>
    <property type="project" value="UniProtKB-UniRule"/>
</dbReference>
<feature type="binding site" description="in other chain" evidence="4">
    <location>
        <begin position="232"/>
        <end position="234"/>
    </location>
    <ligand>
        <name>dUMP</name>
        <dbReference type="ChEBI" id="CHEBI:246422"/>
        <note>ligand shared between dimeric partners</note>
    </ligand>
</feature>
<feature type="binding site" evidence="4">
    <location>
        <begin position="151"/>
        <end position="152"/>
    </location>
    <ligand>
        <name>dUMP</name>
        <dbReference type="ChEBI" id="CHEBI:246422"/>
        <note>ligand shared between dimeric partners</note>
    </ligand>
</feature>
<dbReference type="InterPro" id="IPR000398">
    <property type="entry name" value="Thymidylate_synthase"/>
</dbReference>
<keyword evidence="4" id="KW-0545">Nucleotide biosynthesis</keyword>
<comment type="function">
    <text evidence="4">Catalyzes the reductive methylation of 2'-deoxyuridine-5'-monophosphate (dUMP) to 2'-deoxythymidine-5'-monophosphate (dTMP) while utilizing 5,10-methylenetetrahydrofolate (mTHF) as the methyl donor and reductant in the reaction, yielding dihydrofolate (DHF) as a by-product. This enzymatic reaction provides an intracellular de novo source of dTMP, an essential precursor for DNA biosynthesis.</text>
</comment>
<comment type="subcellular location">
    <subcellularLocation>
        <location evidence="4">Cytoplasm</location>
    </subcellularLocation>
</comment>
<dbReference type="PANTHER" id="PTHR11548">
    <property type="entry name" value="THYMIDYLATE SYNTHASE 1"/>
    <property type="match status" value="1"/>
</dbReference>
<dbReference type="PRINTS" id="PR00108">
    <property type="entry name" value="THYMDSNTHASE"/>
</dbReference>
<dbReference type="SUPFAM" id="SSF55831">
    <property type="entry name" value="Thymidylate synthase/dCMP hydroxymethylase"/>
    <property type="match status" value="1"/>
</dbReference>
<dbReference type="CDD" id="cd00351">
    <property type="entry name" value="TS_Pyrimidine_HMase"/>
    <property type="match status" value="1"/>
</dbReference>
<dbReference type="AlphaFoldDB" id="A0A2M6W3Y1"/>
<evidence type="ECO:0000313" key="7">
    <source>
        <dbReference type="Proteomes" id="UP000231183"/>
    </source>
</evidence>
<comment type="catalytic activity">
    <reaction evidence="4">
        <text>dUMP + (6R)-5,10-methylene-5,6,7,8-tetrahydrofolate = 7,8-dihydrofolate + dTMP</text>
        <dbReference type="Rhea" id="RHEA:12104"/>
        <dbReference type="ChEBI" id="CHEBI:15636"/>
        <dbReference type="ChEBI" id="CHEBI:57451"/>
        <dbReference type="ChEBI" id="CHEBI:63528"/>
        <dbReference type="ChEBI" id="CHEBI:246422"/>
        <dbReference type="EC" id="2.1.1.45"/>
    </reaction>
</comment>
<feature type="binding site" description="in other chain" evidence="4">
    <location>
        <begin position="191"/>
        <end position="194"/>
    </location>
    <ligand>
        <name>dUMP</name>
        <dbReference type="ChEBI" id="CHEBI:246422"/>
        <note>ligand shared between dimeric partners</note>
    </ligand>
</feature>
<name>A0A2M6W3Y1_9BACT</name>
<dbReference type="UniPathway" id="UPA00575"/>
<evidence type="ECO:0000256" key="2">
    <source>
        <dbReference type="ARBA" id="ARBA00022603"/>
    </source>
</evidence>
<dbReference type="GO" id="GO:0032259">
    <property type="term" value="P:methylation"/>
    <property type="evidence" value="ECO:0007669"/>
    <property type="project" value="UniProtKB-KW"/>
</dbReference>
<proteinExistence type="inferred from homology"/>
<keyword evidence="3 4" id="KW-0808">Transferase</keyword>
<comment type="subunit">
    <text evidence="4">Homodimer.</text>
</comment>
<dbReference type="EC" id="2.1.1.45" evidence="1 4"/>
<dbReference type="GO" id="GO:0006235">
    <property type="term" value="P:dTTP biosynthetic process"/>
    <property type="evidence" value="ECO:0007669"/>
    <property type="project" value="UniProtKB-UniRule"/>
</dbReference>
<sequence length="290" mass="33799">MKNYLRIIQNILNNGVTKADRTGTGTISVAGTMFEHDMQTGFPLLTTKKMPYRLIKTELEFFIKGITDKQWLQDRDNHIWDEWCNPRKVPYAKDEATKQKMATERDLGAIYGFQWRHFNAPYQNYNTDYTGQGIDQLQNLVNKIKTDPTDRRLIITAWNPCMLDQMALPPCHYLFQVVINDNRLSLLWNQRSVDVMLGLPFNIASYATLLHLLAKETNLREGRLVGFLGDTHIYRNHIDGAREQLTRDPDKYPLPQIKTDQFTSIFDWTADDTKLIGYESYPRIKFDIAV</sequence>
<evidence type="ECO:0000256" key="4">
    <source>
        <dbReference type="HAMAP-Rule" id="MF_00008"/>
    </source>
</evidence>
<protein>
    <recommendedName>
        <fullName evidence="1 4">Thymidylate synthase</fullName>
        <shortName evidence="4">TS</shortName>
        <shortName evidence="4">TSase</shortName>
        <ecNumber evidence="1 4">2.1.1.45</ecNumber>
    </recommendedName>
</protein>
<dbReference type="Pfam" id="PF00303">
    <property type="entry name" value="Thymidylat_synt"/>
    <property type="match status" value="1"/>
</dbReference>
<dbReference type="HAMAP" id="MF_00008">
    <property type="entry name" value="Thymidy_synth_bact"/>
    <property type="match status" value="1"/>
</dbReference>
<keyword evidence="4" id="KW-0963">Cytoplasm</keyword>
<dbReference type="GO" id="GO:0006231">
    <property type="term" value="P:dTMP biosynthetic process"/>
    <property type="evidence" value="ECO:0007669"/>
    <property type="project" value="UniProtKB-UniRule"/>
</dbReference>
<dbReference type="EMBL" id="PFBX01000026">
    <property type="protein sequence ID" value="PIT87455.1"/>
    <property type="molecule type" value="Genomic_DNA"/>
</dbReference>
<comment type="pathway">
    <text evidence="4">Pyrimidine metabolism; dTTP biosynthesis.</text>
</comment>
<organism evidence="6 7">
    <name type="scientific">Candidatus Magasanikbacteria bacterium CG10_big_fil_rev_8_21_14_0_10_40_10</name>
    <dbReference type="NCBI Taxonomy" id="1974648"/>
    <lineage>
        <taxon>Bacteria</taxon>
        <taxon>Candidatus Magasanikiibacteriota</taxon>
    </lineage>
</organism>
<comment type="similarity">
    <text evidence="4">Belongs to the thymidylate synthase family. Bacterial-type ThyA subfamily.</text>
</comment>
<feature type="binding site" evidence="4">
    <location>
        <position position="194"/>
    </location>
    <ligand>
        <name>(6R)-5,10-methylene-5,6,7,8-tetrahydrofolate</name>
        <dbReference type="ChEBI" id="CHEBI:15636"/>
    </ligand>
</feature>
<dbReference type="InterPro" id="IPR023451">
    <property type="entry name" value="Thymidate_synth/dCMP_Mease_dom"/>
</dbReference>
<comment type="caution">
    <text evidence="6">The sequence shown here is derived from an EMBL/GenBank/DDBJ whole genome shotgun (WGS) entry which is preliminary data.</text>
</comment>
<comment type="caution">
    <text evidence="4">Lacks conserved residue(s) required for the propagation of feature annotation.</text>
</comment>
<dbReference type="GO" id="GO:0005829">
    <property type="term" value="C:cytosol"/>
    <property type="evidence" value="ECO:0007669"/>
    <property type="project" value="TreeGrafter"/>
</dbReference>
<feature type="binding site" description="in other chain" evidence="4">
    <location>
        <position position="21"/>
    </location>
    <ligand>
        <name>dUMP</name>
        <dbReference type="ChEBI" id="CHEBI:246422"/>
        <note>ligand shared between dimeric partners</note>
    </ligand>
</feature>
<gene>
    <name evidence="4 6" type="primary">thyA</name>
    <name evidence="6" type="ORF">COU31_02680</name>
</gene>
<evidence type="ECO:0000313" key="6">
    <source>
        <dbReference type="EMBL" id="PIT87455.1"/>
    </source>
</evidence>
<accession>A0A2M6W3Y1</accession>
<dbReference type="Gene3D" id="3.30.572.10">
    <property type="entry name" value="Thymidylate synthase/dCMP hydroxymethylase domain"/>
    <property type="match status" value="1"/>
</dbReference>
<evidence type="ECO:0000256" key="3">
    <source>
        <dbReference type="ARBA" id="ARBA00022679"/>
    </source>
</evidence>
<dbReference type="NCBIfam" id="TIGR03284">
    <property type="entry name" value="thym_sym"/>
    <property type="match status" value="1"/>
</dbReference>